<keyword evidence="1" id="KW-0175">Coiled coil</keyword>
<reference evidence="3" key="1">
    <citation type="submission" date="2017-02" db="UniProtKB">
        <authorList>
            <consortium name="WormBaseParasite"/>
        </authorList>
    </citation>
    <scope>IDENTIFICATION</scope>
</reference>
<dbReference type="Proteomes" id="UP000046392">
    <property type="component" value="Unplaced"/>
</dbReference>
<evidence type="ECO:0000313" key="2">
    <source>
        <dbReference type="Proteomes" id="UP000046392"/>
    </source>
</evidence>
<proteinExistence type="predicted"/>
<dbReference type="AlphaFoldDB" id="A0A0N5C4E2"/>
<evidence type="ECO:0000313" key="3">
    <source>
        <dbReference type="WBParaSite" id="SPAL_0001282300.1"/>
    </source>
</evidence>
<dbReference type="WBParaSite" id="SPAL_0001282300.1">
    <property type="protein sequence ID" value="SPAL_0001282300.1"/>
    <property type="gene ID" value="SPAL_0001282300"/>
</dbReference>
<evidence type="ECO:0000256" key="1">
    <source>
        <dbReference type="SAM" id="Coils"/>
    </source>
</evidence>
<keyword evidence="2" id="KW-1185">Reference proteome</keyword>
<organism evidence="2 3">
    <name type="scientific">Strongyloides papillosus</name>
    <name type="common">Intestinal threadworm</name>
    <dbReference type="NCBI Taxonomy" id="174720"/>
    <lineage>
        <taxon>Eukaryota</taxon>
        <taxon>Metazoa</taxon>
        <taxon>Ecdysozoa</taxon>
        <taxon>Nematoda</taxon>
        <taxon>Chromadorea</taxon>
        <taxon>Rhabditida</taxon>
        <taxon>Tylenchina</taxon>
        <taxon>Panagrolaimomorpha</taxon>
        <taxon>Strongyloidoidea</taxon>
        <taxon>Strongyloididae</taxon>
        <taxon>Strongyloides</taxon>
    </lineage>
</organism>
<name>A0A0N5C4E2_STREA</name>
<feature type="coiled-coil region" evidence="1">
    <location>
        <begin position="7"/>
        <end position="81"/>
    </location>
</feature>
<sequence>MELKNIKEQTSRELNKVMMELKKASDERDIFRNKYLLCNKTEKINNISSKATVNEKDLLLINNLKRKLSKYEENQKDDNKQLKIINGTLLETQVSLHIKICVMRIYNIIETP</sequence>
<protein>
    <submittedName>
        <fullName evidence="3">Uncharacterized protein</fullName>
    </submittedName>
</protein>
<accession>A0A0N5C4E2</accession>